<dbReference type="EMBL" id="ML736749">
    <property type="protein sequence ID" value="KAE8407268.1"/>
    <property type="molecule type" value="Genomic_DNA"/>
</dbReference>
<keyword evidence="1" id="KW-0812">Transmembrane</keyword>
<accession>A0A5N7DP66</accession>
<keyword evidence="1" id="KW-0472">Membrane</keyword>
<name>A0A5N7DP66_9EURO</name>
<dbReference type="RefSeq" id="XP_031944587.1">
    <property type="nucleotide sequence ID" value="XM_032081174.1"/>
</dbReference>
<evidence type="ECO:0000256" key="1">
    <source>
        <dbReference type="SAM" id="Phobius"/>
    </source>
</evidence>
<proteinExistence type="predicted"/>
<evidence type="ECO:0000313" key="3">
    <source>
        <dbReference type="Proteomes" id="UP000325579"/>
    </source>
</evidence>
<dbReference type="AlphaFoldDB" id="A0A5N7DP66"/>
<dbReference type="Proteomes" id="UP000325579">
    <property type="component" value="Unassembled WGS sequence"/>
</dbReference>
<reference evidence="2 3" key="1">
    <citation type="submission" date="2019-04" db="EMBL/GenBank/DDBJ databases">
        <authorList>
            <consortium name="DOE Joint Genome Institute"/>
            <person name="Mondo S."/>
            <person name="Kjaerbolling I."/>
            <person name="Vesth T."/>
            <person name="Frisvad J.C."/>
            <person name="Nybo J.L."/>
            <person name="Theobald S."/>
            <person name="Kildgaard S."/>
            <person name="Isbrandt T."/>
            <person name="Kuo A."/>
            <person name="Sato A."/>
            <person name="Lyhne E.K."/>
            <person name="Kogle M.E."/>
            <person name="Wiebenga A."/>
            <person name="Kun R.S."/>
            <person name="Lubbers R.J."/>
            <person name="Makela M.R."/>
            <person name="Barry K."/>
            <person name="Chovatia M."/>
            <person name="Clum A."/>
            <person name="Daum C."/>
            <person name="Haridas S."/>
            <person name="He G."/>
            <person name="LaButti K."/>
            <person name="Lipzen A."/>
            <person name="Riley R."/>
            <person name="Salamov A."/>
            <person name="Simmons B.A."/>
            <person name="Magnuson J.K."/>
            <person name="Henrissat B."/>
            <person name="Mortensen U.H."/>
            <person name="Larsen T.O."/>
            <person name="Devries R.P."/>
            <person name="Grigoriev I.V."/>
            <person name="Machida M."/>
            <person name="Baker S.E."/>
            <person name="Andersen M.R."/>
            <person name="Cantor M.N."/>
            <person name="Hua S.X."/>
        </authorList>
    </citation>
    <scope>NUCLEOTIDE SEQUENCE [LARGE SCALE GENOMIC DNA]</scope>
    <source>
        <strain evidence="2 3">CBS 119388</strain>
    </source>
</reference>
<protein>
    <submittedName>
        <fullName evidence="2">Uncharacterized protein</fullName>
    </submittedName>
</protein>
<feature type="transmembrane region" description="Helical" evidence="1">
    <location>
        <begin position="21"/>
        <end position="44"/>
    </location>
</feature>
<organism evidence="2 3">
    <name type="scientific">Aspergillus pseudonomiae</name>
    <dbReference type="NCBI Taxonomy" id="1506151"/>
    <lineage>
        <taxon>Eukaryota</taxon>
        <taxon>Fungi</taxon>
        <taxon>Dikarya</taxon>
        <taxon>Ascomycota</taxon>
        <taxon>Pezizomycotina</taxon>
        <taxon>Eurotiomycetes</taxon>
        <taxon>Eurotiomycetidae</taxon>
        <taxon>Eurotiales</taxon>
        <taxon>Aspergillaceae</taxon>
        <taxon>Aspergillus</taxon>
        <taxon>Aspergillus subgen. Circumdati</taxon>
    </lineage>
</organism>
<gene>
    <name evidence="2" type="ORF">BDV37DRAFT_241370</name>
</gene>
<keyword evidence="3" id="KW-1185">Reference proteome</keyword>
<evidence type="ECO:0000313" key="2">
    <source>
        <dbReference type="EMBL" id="KAE8407268.1"/>
    </source>
</evidence>
<keyword evidence="1" id="KW-1133">Transmembrane helix</keyword>
<sequence>MIISFGWSYYVKNVRSKFFSSNLIILFDGILCAVSVCACTVRIYSSSSCSNPIYTI</sequence>
<dbReference type="GeneID" id="43665865"/>